<gene>
    <name evidence="1" type="ORF">RGQ29_003156</name>
</gene>
<dbReference type="Gene3D" id="3.60.10.10">
    <property type="entry name" value="Endonuclease/exonuclease/phosphatase"/>
    <property type="match status" value="1"/>
</dbReference>
<dbReference type="PANTHER" id="PTHR35218">
    <property type="entry name" value="RNASE H DOMAIN-CONTAINING PROTEIN"/>
    <property type="match status" value="1"/>
</dbReference>
<evidence type="ECO:0000313" key="1">
    <source>
        <dbReference type="EMBL" id="KAK4567228.1"/>
    </source>
</evidence>
<comment type="caution">
    <text evidence="1">The sequence shown here is derived from an EMBL/GenBank/DDBJ whole genome shotgun (WGS) entry which is preliminary data.</text>
</comment>
<organism evidence="1 2">
    <name type="scientific">Quercus rubra</name>
    <name type="common">Northern red oak</name>
    <name type="synonym">Quercus borealis</name>
    <dbReference type="NCBI Taxonomy" id="3512"/>
    <lineage>
        <taxon>Eukaryota</taxon>
        <taxon>Viridiplantae</taxon>
        <taxon>Streptophyta</taxon>
        <taxon>Embryophyta</taxon>
        <taxon>Tracheophyta</taxon>
        <taxon>Spermatophyta</taxon>
        <taxon>Magnoliopsida</taxon>
        <taxon>eudicotyledons</taxon>
        <taxon>Gunneridae</taxon>
        <taxon>Pentapetalae</taxon>
        <taxon>rosids</taxon>
        <taxon>fabids</taxon>
        <taxon>Fagales</taxon>
        <taxon>Fagaceae</taxon>
        <taxon>Quercus</taxon>
    </lineage>
</organism>
<dbReference type="Proteomes" id="UP001324115">
    <property type="component" value="Unassembled WGS sequence"/>
</dbReference>
<evidence type="ECO:0000313" key="2">
    <source>
        <dbReference type="Proteomes" id="UP001324115"/>
    </source>
</evidence>
<reference evidence="1 2" key="1">
    <citation type="journal article" date="2023" name="G3 (Bethesda)">
        <title>A haplotype-resolved chromosome-scale genome for Quercus rubra L. provides insights into the genetics of adaptive traits for red oak species.</title>
        <authorList>
            <person name="Kapoor B."/>
            <person name="Jenkins J."/>
            <person name="Schmutz J."/>
            <person name="Zhebentyayeva T."/>
            <person name="Kuelheim C."/>
            <person name="Coggeshall M."/>
            <person name="Heim C."/>
            <person name="Lasky J.R."/>
            <person name="Leites L."/>
            <person name="Islam-Faridi N."/>
            <person name="Romero-Severson J."/>
            <person name="DeLeo V.L."/>
            <person name="Lucas S.M."/>
            <person name="Lazic D."/>
            <person name="Gailing O."/>
            <person name="Carlson J."/>
            <person name="Staton M."/>
        </authorList>
    </citation>
    <scope>NUCLEOTIDE SEQUENCE [LARGE SCALE GENOMIC DNA]</scope>
    <source>
        <strain evidence="1">Pseudo-F2</strain>
    </source>
</reference>
<dbReference type="PANTHER" id="PTHR35218:SF9">
    <property type="entry name" value="ENDONUCLEASE_EXONUCLEASE_PHOSPHATASE DOMAIN-CONTAINING PROTEIN"/>
    <property type="match status" value="1"/>
</dbReference>
<dbReference type="InterPro" id="IPR036691">
    <property type="entry name" value="Endo/exonu/phosph_ase_sf"/>
</dbReference>
<proteinExistence type="predicted"/>
<dbReference type="AlphaFoldDB" id="A0AAN7EAV8"/>
<protein>
    <submittedName>
        <fullName evidence="1">Uncharacterized protein</fullName>
    </submittedName>
</protein>
<dbReference type="SUPFAM" id="SSF56219">
    <property type="entry name" value="DNase I-like"/>
    <property type="match status" value="1"/>
</dbReference>
<keyword evidence="2" id="KW-1185">Reference proteome</keyword>
<name>A0AAN7EAV8_QUERU</name>
<sequence length="152" mass="17725">MEMSILQHRLTLMSRKGQTGEWWRKMGWSLMEEAKLMLPFDECPTPNHVLIMNIIIWNSRGVLKPNFQNYVREFAQNHNPAIMVIKETKIGGERAKEITDQLPFDMAIHIDTIGYARGLWLLWNSDRVEISLLAKIEQEIHVMVKICASNFS</sequence>
<accession>A0AAN7EAV8</accession>
<dbReference type="EMBL" id="JAXUIC010000010">
    <property type="protein sequence ID" value="KAK4567228.1"/>
    <property type="molecule type" value="Genomic_DNA"/>
</dbReference>